<comment type="similarity">
    <text evidence="1">Belongs to the class-I aminoacyl-tRNA synthetase family.</text>
</comment>
<accession>A0A8E0RJQ1</accession>
<dbReference type="SUPFAM" id="SSF47323">
    <property type="entry name" value="Anticodon-binding domain of a subclass of class I aminoacyl-tRNA synthetases"/>
    <property type="match status" value="1"/>
</dbReference>
<dbReference type="GO" id="GO:0004832">
    <property type="term" value="F:valine-tRNA ligase activity"/>
    <property type="evidence" value="ECO:0007669"/>
    <property type="project" value="UniProtKB-EC"/>
</dbReference>
<comment type="caution">
    <text evidence="12">The sequence shown here is derived from an EMBL/GenBank/DDBJ whole genome shotgun (WGS) entry which is preliminary data.</text>
</comment>
<evidence type="ECO:0000256" key="8">
    <source>
        <dbReference type="ARBA" id="ARBA00023146"/>
    </source>
</evidence>
<dbReference type="PRINTS" id="PR00986">
    <property type="entry name" value="TRNASYNTHVAL"/>
</dbReference>
<gene>
    <name evidence="12" type="ORF">FBUS_05207</name>
</gene>
<keyword evidence="6" id="KW-0067">ATP-binding</keyword>
<evidence type="ECO:0000259" key="10">
    <source>
        <dbReference type="Pfam" id="PF00133"/>
    </source>
</evidence>
<dbReference type="Proteomes" id="UP000728185">
    <property type="component" value="Unassembled WGS sequence"/>
</dbReference>
<evidence type="ECO:0000256" key="3">
    <source>
        <dbReference type="ARBA" id="ARBA00022490"/>
    </source>
</evidence>
<dbReference type="OrthoDB" id="629407at2759"/>
<dbReference type="InterPro" id="IPR002300">
    <property type="entry name" value="aa-tRNA-synth_Ia"/>
</dbReference>
<evidence type="ECO:0000256" key="4">
    <source>
        <dbReference type="ARBA" id="ARBA00022598"/>
    </source>
</evidence>
<proteinExistence type="inferred from homology"/>
<keyword evidence="4" id="KW-0436">Ligase</keyword>
<dbReference type="Gene3D" id="3.40.50.620">
    <property type="entry name" value="HUPs"/>
    <property type="match status" value="2"/>
</dbReference>
<sequence>MIHPYPEDCFTLHSVAVSKNRNRFPTKRSRAVIEAFIRLYDANLVYRDSSIVSWCCHFQSAISDIEVDNVELHKATRIPVPGYSKPQTFGIVDYFAYPLADCNPRDPIDRRSVVVATTRLETMLADTALVVHPDDPRYAHLIGRCVTHPFCPNQRRIPIVADAQLVDPSKGTGVVKLSPGHSAVDWEASRRLGLPALNMLDDNGRVTEIGGEFVGLPRFIARQQLVKRLTDLGLYRKREDISDSGQSTVLPICSRSGDVIEPVVREQWFVRTERLAEQAIQAVREGNLRLHPAYQEAIWNEWLSPNNRRDWCISRQLWWGHRIPAFRLKNKPSGSGSTSNSLWLVARNMDEAKEQILSNDPTLSADSVELEQDPDVLDTWFSSALLPFTALGWPDQTDDYKRFYPMTLLETGQDILFFWVARMVMLALQLTKSLPFVEVVLHGLVCDSRGKKMSKSKGNVVDPMDLIKGTGTLPQNLLGSNVHAIGADALRASLLSGILSQPQVAYTVESAAEMRRFCNKKNNRLVDYWIIYRLIDLVRLIHSTWSGSEVLNAKTDTHVPTRGPYVLHTAIQQLHYWWSEELCSVYLEVLKYREKTCPDSSIDVLLLCMMTGLHLLHPIMPHLTEVVWQELRQLTSTSNQYDCESAVPRTCLALQPFPCEDWFASVSDLELTDRTNGLMSGVLHSAAQTNAWRALLRLRSNYKPTDAYPPLMLQPVGSERNTDMEEAYDLNLTKQELERRLQTQLKRCDQIARQLKQTSDPLQAESDRMTVQKNIDTTMLCIWSVILLFGVVCSQTSDADSFAELGRTLFYRVADLRNKCLAACAYCHADHVSFPNELV</sequence>
<evidence type="ECO:0000256" key="7">
    <source>
        <dbReference type="ARBA" id="ARBA00022917"/>
    </source>
</evidence>
<dbReference type="EC" id="6.1.1.9" evidence="2"/>
<dbReference type="InterPro" id="IPR009080">
    <property type="entry name" value="tRNAsynth_Ia_anticodon-bd"/>
</dbReference>
<dbReference type="GO" id="GO:0005524">
    <property type="term" value="F:ATP binding"/>
    <property type="evidence" value="ECO:0007669"/>
    <property type="project" value="UniProtKB-KW"/>
</dbReference>
<dbReference type="Pfam" id="PF08264">
    <property type="entry name" value="Anticodon_1"/>
    <property type="match status" value="1"/>
</dbReference>
<dbReference type="Gene3D" id="1.10.730.10">
    <property type="entry name" value="Isoleucyl-tRNA Synthetase, Domain 1"/>
    <property type="match status" value="1"/>
</dbReference>
<keyword evidence="13" id="KW-1185">Reference proteome</keyword>
<reference evidence="12" key="1">
    <citation type="submission" date="2019-05" db="EMBL/GenBank/DDBJ databases">
        <title>Annotation for the trematode Fasciolopsis buski.</title>
        <authorList>
            <person name="Choi Y.-J."/>
        </authorList>
    </citation>
    <scope>NUCLEOTIDE SEQUENCE</scope>
    <source>
        <strain evidence="12">HT</strain>
        <tissue evidence="12">Whole worm</tissue>
    </source>
</reference>
<dbReference type="Gene3D" id="3.90.740.10">
    <property type="entry name" value="Valyl/Leucyl/Isoleucyl-tRNA synthetase, editing domain"/>
    <property type="match status" value="1"/>
</dbReference>
<dbReference type="GO" id="GO:0005829">
    <property type="term" value="C:cytosol"/>
    <property type="evidence" value="ECO:0007669"/>
    <property type="project" value="TreeGrafter"/>
</dbReference>
<dbReference type="PANTHER" id="PTHR11946">
    <property type="entry name" value="VALYL-TRNA SYNTHETASES"/>
    <property type="match status" value="1"/>
</dbReference>
<keyword evidence="7" id="KW-0648">Protein biosynthesis</keyword>
<dbReference type="PANTHER" id="PTHR11946:SF109">
    <property type="entry name" value="VALINE--TRNA LIGASE"/>
    <property type="match status" value="1"/>
</dbReference>
<evidence type="ECO:0000256" key="2">
    <source>
        <dbReference type="ARBA" id="ARBA00013169"/>
    </source>
</evidence>
<keyword evidence="5" id="KW-0547">Nucleotide-binding</keyword>
<evidence type="ECO:0000259" key="11">
    <source>
        <dbReference type="Pfam" id="PF08264"/>
    </source>
</evidence>
<keyword evidence="8 12" id="KW-0030">Aminoacyl-tRNA synthetase</keyword>
<dbReference type="SUPFAM" id="SSF52374">
    <property type="entry name" value="Nucleotidylyl transferase"/>
    <property type="match status" value="1"/>
</dbReference>
<dbReference type="AlphaFoldDB" id="A0A8E0RJQ1"/>
<dbReference type="InterPro" id="IPR009008">
    <property type="entry name" value="Val/Leu/Ile-tRNA-synth_edit"/>
</dbReference>
<evidence type="ECO:0000313" key="12">
    <source>
        <dbReference type="EMBL" id="KAA0184796.1"/>
    </source>
</evidence>
<dbReference type="Pfam" id="PF00133">
    <property type="entry name" value="tRNA-synt_1"/>
    <property type="match status" value="1"/>
</dbReference>
<keyword evidence="3" id="KW-0963">Cytoplasm</keyword>
<evidence type="ECO:0000256" key="9">
    <source>
        <dbReference type="ARBA" id="ARBA00029936"/>
    </source>
</evidence>
<dbReference type="GO" id="GO:0002161">
    <property type="term" value="F:aminoacyl-tRNA deacylase activity"/>
    <property type="evidence" value="ECO:0007669"/>
    <property type="project" value="InterPro"/>
</dbReference>
<evidence type="ECO:0000313" key="13">
    <source>
        <dbReference type="Proteomes" id="UP000728185"/>
    </source>
</evidence>
<evidence type="ECO:0000256" key="1">
    <source>
        <dbReference type="ARBA" id="ARBA00005594"/>
    </source>
</evidence>
<name>A0A8E0RJQ1_9TREM</name>
<feature type="domain" description="Aminoacyl-tRNA synthetase class Ia" evidence="10">
    <location>
        <begin position="26"/>
        <end position="496"/>
    </location>
</feature>
<dbReference type="InterPro" id="IPR014729">
    <property type="entry name" value="Rossmann-like_a/b/a_fold"/>
</dbReference>
<evidence type="ECO:0000256" key="5">
    <source>
        <dbReference type="ARBA" id="ARBA00022741"/>
    </source>
</evidence>
<feature type="domain" description="Methionyl/Valyl/Leucyl/Isoleucyl-tRNA synthetase anticodon-binding" evidence="11">
    <location>
        <begin position="565"/>
        <end position="659"/>
    </location>
</feature>
<dbReference type="InterPro" id="IPR013155">
    <property type="entry name" value="M/V/L/I-tRNA-synth_anticd-bd"/>
</dbReference>
<dbReference type="SUPFAM" id="SSF50677">
    <property type="entry name" value="ValRS/IleRS/LeuRS editing domain"/>
    <property type="match status" value="1"/>
</dbReference>
<organism evidence="12 13">
    <name type="scientific">Fasciolopsis buskii</name>
    <dbReference type="NCBI Taxonomy" id="27845"/>
    <lineage>
        <taxon>Eukaryota</taxon>
        <taxon>Metazoa</taxon>
        <taxon>Spiralia</taxon>
        <taxon>Lophotrochozoa</taxon>
        <taxon>Platyhelminthes</taxon>
        <taxon>Trematoda</taxon>
        <taxon>Digenea</taxon>
        <taxon>Plagiorchiida</taxon>
        <taxon>Echinostomata</taxon>
        <taxon>Echinostomatoidea</taxon>
        <taxon>Fasciolidae</taxon>
        <taxon>Fasciolopsis</taxon>
    </lineage>
</organism>
<protein>
    <recommendedName>
        <fullName evidence="2">valine--tRNA ligase</fullName>
        <ecNumber evidence="2">6.1.1.9</ecNumber>
    </recommendedName>
    <alternativeName>
        <fullName evidence="9">Valyl-tRNA synthetase</fullName>
    </alternativeName>
</protein>
<dbReference type="GO" id="GO:0006438">
    <property type="term" value="P:valyl-tRNA aminoacylation"/>
    <property type="evidence" value="ECO:0007669"/>
    <property type="project" value="InterPro"/>
</dbReference>
<dbReference type="InterPro" id="IPR002303">
    <property type="entry name" value="Valyl-tRNA_ligase"/>
</dbReference>
<dbReference type="FunFam" id="3.40.50.620:FF:000078">
    <property type="entry name" value="Valine--tRNA ligase, mitochondrial"/>
    <property type="match status" value="1"/>
</dbReference>
<evidence type="ECO:0000256" key="6">
    <source>
        <dbReference type="ARBA" id="ARBA00022840"/>
    </source>
</evidence>
<dbReference type="EMBL" id="LUCM01010902">
    <property type="protein sequence ID" value="KAA0184796.1"/>
    <property type="molecule type" value="Genomic_DNA"/>
</dbReference>